<keyword evidence="1" id="KW-0472">Membrane</keyword>
<keyword evidence="1" id="KW-1133">Transmembrane helix</keyword>
<dbReference type="Proteomes" id="UP001499984">
    <property type="component" value="Unassembled WGS sequence"/>
</dbReference>
<proteinExistence type="predicted"/>
<sequence length="216" mass="23876">MSTGETGGSAVSDASETAQAPYATDGTDFKGALRYYYRSALARFARLGLPSAVLFVQMFLWPMDVRGYLLPLAIAGMFGFLFAFFLLYGRLFLTWRCARALRTYPLEFRSPVEKVKLERPLRLHLRFGDKAGTGQPVTLLAKDPLGRSRWPDGIANGVWFAGDDPFGGAAIVPGSGELLFMQPTEWALSAKERDSAGEVRIGQAKRAGIKRPVRYR</sequence>
<accession>A0ABP7VVY5</accession>
<evidence type="ECO:0000313" key="2">
    <source>
        <dbReference type="EMBL" id="GAA4075163.1"/>
    </source>
</evidence>
<name>A0ABP7VVY5_9ACTN</name>
<keyword evidence="3" id="KW-1185">Reference proteome</keyword>
<evidence type="ECO:0000256" key="1">
    <source>
        <dbReference type="SAM" id="Phobius"/>
    </source>
</evidence>
<comment type="caution">
    <text evidence="2">The sequence shown here is derived from an EMBL/GenBank/DDBJ whole genome shotgun (WGS) entry which is preliminary data.</text>
</comment>
<reference evidence="3" key="1">
    <citation type="journal article" date="2019" name="Int. J. Syst. Evol. Microbiol.">
        <title>The Global Catalogue of Microorganisms (GCM) 10K type strain sequencing project: providing services to taxonomists for standard genome sequencing and annotation.</title>
        <authorList>
            <consortium name="The Broad Institute Genomics Platform"/>
            <consortium name="The Broad Institute Genome Sequencing Center for Infectious Disease"/>
            <person name="Wu L."/>
            <person name="Ma J."/>
        </authorList>
    </citation>
    <scope>NUCLEOTIDE SEQUENCE [LARGE SCALE GENOMIC DNA]</scope>
    <source>
        <strain evidence="3">JCM 16925</strain>
    </source>
</reference>
<keyword evidence="1" id="KW-0812">Transmembrane</keyword>
<feature type="transmembrane region" description="Helical" evidence="1">
    <location>
        <begin position="44"/>
        <end position="62"/>
    </location>
</feature>
<organism evidence="2 3">
    <name type="scientific">Streptomyces shaanxiensis</name>
    <dbReference type="NCBI Taxonomy" id="653357"/>
    <lineage>
        <taxon>Bacteria</taxon>
        <taxon>Bacillati</taxon>
        <taxon>Actinomycetota</taxon>
        <taxon>Actinomycetes</taxon>
        <taxon>Kitasatosporales</taxon>
        <taxon>Streptomycetaceae</taxon>
        <taxon>Streptomyces</taxon>
    </lineage>
</organism>
<feature type="transmembrane region" description="Helical" evidence="1">
    <location>
        <begin position="68"/>
        <end position="93"/>
    </location>
</feature>
<dbReference type="EMBL" id="BAAAZY010000019">
    <property type="protein sequence ID" value="GAA4075163.1"/>
    <property type="molecule type" value="Genomic_DNA"/>
</dbReference>
<gene>
    <name evidence="2" type="ORF">GCM10022233_61740</name>
</gene>
<evidence type="ECO:0000313" key="3">
    <source>
        <dbReference type="Proteomes" id="UP001499984"/>
    </source>
</evidence>
<protein>
    <submittedName>
        <fullName evidence="2">Uncharacterized protein</fullName>
    </submittedName>
</protein>